<reference evidence="2" key="2">
    <citation type="submission" date="2015-01" db="EMBL/GenBank/DDBJ databases">
        <title>Evolutionary Origins and Diversification of the Mycorrhizal Mutualists.</title>
        <authorList>
            <consortium name="DOE Joint Genome Institute"/>
            <consortium name="Mycorrhizal Genomics Consortium"/>
            <person name="Kohler A."/>
            <person name="Kuo A."/>
            <person name="Nagy L.G."/>
            <person name="Floudas D."/>
            <person name="Copeland A."/>
            <person name="Barry K.W."/>
            <person name="Cichocki N."/>
            <person name="Veneault-Fourrey C."/>
            <person name="LaButti K."/>
            <person name="Lindquist E.A."/>
            <person name="Lipzen A."/>
            <person name="Lundell T."/>
            <person name="Morin E."/>
            <person name="Murat C."/>
            <person name="Riley R."/>
            <person name="Ohm R."/>
            <person name="Sun H."/>
            <person name="Tunlid A."/>
            <person name="Henrissat B."/>
            <person name="Grigoriev I.V."/>
            <person name="Hibbett D.S."/>
            <person name="Martin F."/>
        </authorList>
    </citation>
    <scope>NUCLEOTIDE SEQUENCE [LARGE SCALE GENOMIC DNA]</scope>
    <source>
        <strain evidence="2">Ve08.2h10</strain>
    </source>
</reference>
<organism evidence="1 2">
    <name type="scientific">Paxillus rubicundulus Ve08.2h10</name>
    <dbReference type="NCBI Taxonomy" id="930991"/>
    <lineage>
        <taxon>Eukaryota</taxon>
        <taxon>Fungi</taxon>
        <taxon>Dikarya</taxon>
        <taxon>Basidiomycota</taxon>
        <taxon>Agaricomycotina</taxon>
        <taxon>Agaricomycetes</taxon>
        <taxon>Agaricomycetidae</taxon>
        <taxon>Boletales</taxon>
        <taxon>Paxilineae</taxon>
        <taxon>Paxillaceae</taxon>
        <taxon>Paxillus</taxon>
    </lineage>
</organism>
<keyword evidence="2" id="KW-1185">Reference proteome</keyword>
<accession>A0A0D0DI31</accession>
<dbReference type="Proteomes" id="UP000054538">
    <property type="component" value="Unassembled WGS sequence"/>
</dbReference>
<evidence type="ECO:0000313" key="1">
    <source>
        <dbReference type="EMBL" id="KIK85031.1"/>
    </source>
</evidence>
<reference evidence="1 2" key="1">
    <citation type="submission" date="2014-04" db="EMBL/GenBank/DDBJ databases">
        <authorList>
            <consortium name="DOE Joint Genome Institute"/>
            <person name="Kuo A."/>
            <person name="Kohler A."/>
            <person name="Jargeat P."/>
            <person name="Nagy L.G."/>
            <person name="Floudas D."/>
            <person name="Copeland A."/>
            <person name="Barry K.W."/>
            <person name="Cichocki N."/>
            <person name="Veneault-Fourrey C."/>
            <person name="LaButti K."/>
            <person name="Lindquist E.A."/>
            <person name="Lipzen A."/>
            <person name="Lundell T."/>
            <person name="Morin E."/>
            <person name="Murat C."/>
            <person name="Sun H."/>
            <person name="Tunlid A."/>
            <person name="Henrissat B."/>
            <person name="Grigoriev I.V."/>
            <person name="Hibbett D.S."/>
            <person name="Martin F."/>
            <person name="Nordberg H.P."/>
            <person name="Cantor M.N."/>
            <person name="Hua S.X."/>
        </authorList>
    </citation>
    <scope>NUCLEOTIDE SEQUENCE [LARGE SCALE GENOMIC DNA]</scope>
    <source>
        <strain evidence="1 2">Ve08.2h10</strain>
    </source>
</reference>
<dbReference type="AlphaFoldDB" id="A0A0D0DI31"/>
<dbReference type="InParanoid" id="A0A0D0DI31"/>
<dbReference type="HOGENOM" id="CLU_2813168_0_0_1"/>
<evidence type="ECO:0000313" key="2">
    <source>
        <dbReference type="Proteomes" id="UP000054538"/>
    </source>
</evidence>
<protein>
    <submittedName>
        <fullName evidence="1">Uncharacterized protein</fullName>
    </submittedName>
</protein>
<gene>
    <name evidence="1" type="ORF">PAXRUDRAFT_697336</name>
</gene>
<name>A0A0D0DI31_9AGAM</name>
<proteinExistence type="predicted"/>
<sequence>MLPWPCSLPRQHACPSSGLPPVKTGSDEICPSVLVYVFGNVCLFISDNIKMILSPSLVSTGWKLEQW</sequence>
<dbReference type="EMBL" id="KN825570">
    <property type="protein sequence ID" value="KIK85031.1"/>
    <property type="molecule type" value="Genomic_DNA"/>
</dbReference>